<evidence type="ECO:0000313" key="8">
    <source>
        <dbReference type="EMBL" id="EDO09700.1"/>
    </source>
</evidence>
<reference evidence="8 9" key="1">
    <citation type="submission" date="2007-03" db="EMBL/GenBank/DDBJ databases">
        <authorList>
            <person name="Fulton L."/>
            <person name="Clifton S."/>
            <person name="Fulton B."/>
            <person name="Xu J."/>
            <person name="Minx P."/>
            <person name="Pepin K.H."/>
            <person name="Johnson M."/>
            <person name="Thiruvilangam P."/>
            <person name="Bhonagiri V."/>
            <person name="Nash W.E."/>
            <person name="Mardis E.R."/>
            <person name="Wilson R.K."/>
        </authorList>
    </citation>
    <scope>NUCLEOTIDE SEQUENCE [LARGE SCALE GENOMIC DNA]</scope>
    <source>
        <strain evidence="9">ATCC 8483 / DSM 1896 / JCM 5824 / BCRC 10623 / CCUG 4943 / NCTC 11153</strain>
    </source>
</reference>
<dbReference type="InterPro" id="IPR053879">
    <property type="entry name" value="HYDIN_VesB_CFA65-like_Ig"/>
</dbReference>
<dbReference type="InterPro" id="IPR011467">
    <property type="entry name" value="DUF1573"/>
</dbReference>
<keyword evidence="6" id="KW-0732">Signal</keyword>
<dbReference type="PANTHER" id="PTHR37833:SF1">
    <property type="entry name" value="SIGNAL PEPTIDE PROTEIN"/>
    <property type="match status" value="1"/>
</dbReference>
<dbReference type="InterPro" id="IPR013783">
    <property type="entry name" value="Ig-like_fold"/>
</dbReference>
<keyword evidence="5" id="KW-0966">Cell projection</keyword>
<accession>A0AAN3A4S7</accession>
<dbReference type="Pfam" id="PF07610">
    <property type="entry name" value="DUF1573"/>
    <property type="match status" value="1"/>
</dbReference>
<evidence type="ECO:0000259" key="7">
    <source>
        <dbReference type="Pfam" id="PF22544"/>
    </source>
</evidence>
<evidence type="ECO:0000256" key="5">
    <source>
        <dbReference type="ARBA" id="ARBA00023273"/>
    </source>
</evidence>
<dbReference type="EMBL" id="AAXF02000054">
    <property type="protein sequence ID" value="EDO09700.1"/>
    <property type="molecule type" value="Genomic_DNA"/>
</dbReference>
<reference evidence="9" key="2">
    <citation type="submission" date="2007-04" db="EMBL/GenBank/DDBJ databases">
        <title>Draft genome sequence of Bacteroides ovatus (ATCC 8483).</title>
        <authorList>
            <person name="Sudarsanam P."/>
            <person name="Ley R."/>
            <person name="Guruge J."/>
            <person name="Turnbaugh P.J."/>
            <person name="Mahowald M."/>
            <person name="Liep D."/>
            <person name="Gordon J."/>
        </authorList>
    </citation>
    <scope>NUCLEOTIDE SEQUENCE [LARGE SCALE GENOMIC DNA]</scope>
    <source>
        <strain evidence="9">ATCC 8483 / DSM 1896 / JCM 5824 / BCRC 10623 / CCUG 4943 / NCTC 11153</strain>
    </source>
</reference>
<dbReference type="GO" id="GO:0005737">
    <property type="term" value="C:cytoplasm"/>
    <property type="evidence" value="ECO:0007669"/>
    <property type="project" value="UniProtKB-SubCell"/>
</dbReference>
<feature type="domain" description="HYDIN/VesB/CFA65-like Ig-like" evidence="7">
    <location>
        <begin position="257"/>
        <end position="350"/>
    </location>
</feature>
<dbReference type="AlphaFoldDB" id="A0AAN3A4S7"/>
<evidence type="ECO:0000256" key="4">
    <source>
        <dbReference type="ARBA" id="ARBA00023069"/>
    </source>
</evidence>
<organism evidence="8 9">
    <name type="scientific">Bacteroides ovatus (strain ATCC 8483 / DSM 1896 / JCM 5824 / BCRC 10623 / CCUG 4943 / NCTC 11153)</name>
    <dbReference type="NCBI Taxonomy" id="411476"/>
    <lineage>
        <taxon>Bacteria</taxon>
        <taxon>Pseudomonadati</taxon>
        <taxon>Bacteroidota</taxon>
        <taxon>Bacteroidia</taxon>
        <taxon>Bacteroidales</taxon>
        <taxon>Bacteroidaceae</taxon>
        <taxon>Bacteroides</taxon>
    </lineage>
</organism>
<sequence>MMMKRFMSALIVLLCSIVGVCAQQQGKTVLRFDTTTWNFGNIQEVEGKVSHTFHFTNIHTSPVVIEEVISTCGCAIPVYSKQPVKPGHTGTITVTFDPKGRTNFFSKSIRVVSNSGQSVNTLWVKGTINTMNRIEDEYPYSLSSDILADRMTLSYDLLQHNGRPKQLEIRIYNRSDKMVRLSYSLLDKSGCLSISMPSSLQGRSCATIKITASPLKGFYGTFKDKIIISANSVHSSPIQIFGTVIDDMRKVSTATAPRMKCSQSYFNFGNISLKKHIQRKVKVTNEGANPLIIRKIECPEFVSTNIRGEKVLKQNECLEVLFELNVSSSNHLLDAKVKLITNDAHQPVHTVIFEGEMGK</sequence>
<dbReference type="PANTHER" id="PTHR37833">
    <property type="entry name" value="LIPOPROTEIN-RELATED"/>
    <property type="match status" value="1"/>
</dbReference>
<comment type="subcellular location">
    <subcellularLocation>
        <location evidence="1">Cell projection</location>
        <location evidence="1">Cilium</location>
    </subcellularLocation>
    <subcellularLocation>
        <location evidence="2">Cytoplasm</location>
    </subcellularLocation>
</comment>
<evidence type="ECO:0000256" key="3">
    <source>
        <dbReference type="ARBA" id="ARBA00022490"/>
    </source>
</evidence>
<feature type="signal peptide" evidence="6">
    <location>
        <begin position="1"/>
        <end position="22"/>
    </location>
</feature>
<dbReference type="Pfam" id="PF22544">
    <property type="entry name" value="HYDIN_VesB_CFA65-like_Ig"/>
    <property type="match status" value="1"/>
</dbReference>
<feature type="chain" id="PRO_5042863278" description="HYDIN/VesB/CFA65-like Ig-like domain-containing protein" evidence="6">
    <location>
        <begin position="23"/>
        <end position="359"/>
    </location>
</feature>
<evidence type="ECO:0000313" key="9">
    <source>
        <dbReference type="Proteomes" id="UP000005475"/>
    </source>
</evidence>
<evidence type="ECO:0000256" key="1">
    <source>
        <dbReference type="ARBA" id="ARBA00004138"/>
    </source>
</evidence>
<protein>
    <recommendedName>
        <fullName evidence="7">HYDIN/VesB/CFA65-like Ig-like domain-containing protein</fullName>
    </recommendedName>
</protein>
<dbReference type="Gene3D" id="2.60.40.10">
    <property type="entry name" value="Immunoglobulins"/>
    <property type="match status" value="2"/>
</dbReference>
<dbReference type="Proteomes" id="UP000005475">
    <property type="component" value="Unassembled WGS sequence"/>
</dbReference>
<gene>
    <name evidence="8" type="ORF">BACOVA_05564</name>
</gene>
<keyword evidence="4" id="KW-0969">Cilium</keyword>
<keyword evidence="3" id="KW-0963">Cytoplasm</keyword>
<comment type="caution">
    <text evidence="8">The sequence shown here is derived from an EMBL/GenBank/DDBJ whole genome shotgun (WGS) entry which is preliminary data.</text>
</comment>
<evidence type="ECO:0000256" key="6">
    <source>
        <dbReference type="SAM" id="SignalP"/>
    </source>
</evidence>
<proteinExistence type="predicted"/>
<evidence type="ECO:0000256" key="2">
    <source>
        <dbReference type="ARBA" id="ARBA00004496"/>
    </source>
</evidence>
<name>A0AAN3A4S7_BACO1</name>